<accession>A0A8H4NXX5</accession>
<evidence type="ECO:0000313" key="4">
    <source>
        <dbReference type="Proteomes" id="UP000605986"/>
    </source>
</evidence>
<evidence type="ECO:0000256" key="2">
    <source>
        <dbReference type="ARBA" id="ARBA00023242"/>
    </source>
</evidence>
<dbReference type="EMBL" id="JAADJG010000099">
    <property type="protein sequence ID" value="KAF4455279.1"/>
    <property type="molecule type" value="Genomic_DNA"/>
</dbReference>
<proteinExistence type="predicted"/>
<dbReference type="GO" id="GO:0000976">
    <property type="term" value="F:transcription cis-regulatory region binding"/>
    <property type="evidence" value="ECO:0007669"/>
    <property type="project" value="TreeGrafter"/>
</dbReference>
<evidence type="ECO:0000256" key="1">
    <source>
        <dbReference type="ARBA" id="ARBA00004123"/>
    </source>
</evidence>
<name>A0A8H4NXX5_9HYPO</name>
<dbReference type="GO" id="GO:0005634">
    <property type="term" value="C:nucleus"/>
    <property type="evidence" value="ECO:0007669"/>
    <property type="project" value="UniProtKB-SubCell"/>
</dbReference>
<dbReference type="InterPro" id="IPR021858">
    <property type="entry name" value="Fun_TF"/>
</dbReference>
<keyword evidence="4" id="KW-1185">Reference proteome</keyword>
<keyword evidence="2" id="KW-0539">Nucleus</keyword>
<dbReference type="PANTHER" id="PTHR37534">
    <property type="entry name" value="TRANSCRIPTIONAL ACTIVATOR PROTEIN UGA3"/>
    <property type="match status" value="1"/>
</dbReference>
<reference evidence="3" key="1">
    <citation type="submission" date="2020-01" db="EMBL/GenBank/DDBJ databases">
        <title>Identification and distribution of gene clusters putatively required for synthesis of sphingolipid metabolism inhibitors in phylogenetically diverse species of the filamentous fungus Fusarium.</title>
        <authorList>
            <person name="Kim H.-S."/>
            <person name="Busman M."/>
            <person name="Brown D.W."/>
            <person name="Divon H."/>
            <person name="Uhlig S."/>
            <person name="Proctor R.H."/>
        </authorList>
    </citation>
    <scope>NUCLEOTIDE SEQUENCE</scope>
    <source>
        <strain evidence="3">NRRL 53441</strain>
    </source>
</reference>
<gene>
    <name evidence="3" type="ORF">F53441_2354</name>
</gene>
<dbReference type="Pfam" id="PF11951">
    <property type="entry name" value="Fungal_trans_2"/>
    <property type="match status" value="1"/>
</dbReference>
<dbReference type="GO" id="GO:0003700">
    <property type="term" value="F:DNA-binding transcription factor activity"/>
    <property type="evidence" value="ECO:0007669"/>
    <property type="project" value="TreeGrafter"/>
</dbReference>
<comment type="caution">
    <text evidence="3">The sequence shown here is derived from an EMBL/GenBank/DDBJ whole genome shotgun (WGS) entry which is preliminary data.</text>
</comment>
<sequence length="539" mass="60515">MDNSAATSASFRRRLKSRKPACCRCVKSGLTCPGYNRPVKWSTKYEIDYGPLSYADSSSRDVPGMGDPQVGSEPPCHISNALMLYTPHEESSKLLSHYFSSACEVLSCFDSVNNPYRSDLSDMIQNSPVIFNCVLSASAAHLCQQDKEASSTPLTFQTEAISCISRDLVTIDFALSQNNRRAGFIHPSTVPTIKDELILGIILVGMTSSWHDPSSLGLCHFYGARQVFKAWMAKVDTNNMQSPSYRIQRLVVSSMVYWEVMASCLIEQEIEAISYLDIFATPPRVSYPCPWTGVGTGIHIHLAKCIALVRKSRSVKLHKAWGEDISLPSLYFDMLNEAFALARDVDQSPIPMATEIQDTGDPKTPAIHLCKIAECHRLVARLELDRAFPELTYNYDTSCQLSQDDYDQNETHSQHVLKLAIKVLGIMETVPEESRTIAIQTIIWLTAGSALGYHSKLDASGRILVTNRRKFVLDRLYVSFRYLKLQTIKRVATILQEVWSRMDSVGVMGQDAQTWYKSPFMRVHWIDVMIEAHLETILG</sequence>
<comment type="subcellular location">
    <subcellularLocation>
        <location evidence="1">Nucleus</location>
    </subcellularLocation>
</comment>
<dbReference type="AlphaFoldDB" id="A0A8H4NXX5"/>
<dbReference type="GO" id="GO:0045944">
    <property type="term" value="P:positive regulation of transcription by RNA polymerase II"/>
    <property type="evidence" value="ECO:0007669"/>
    <property type="project" value="TreeGrafter"/>
</dbReference>
<protein>
    <recommendedName>
        <fullName evidence="5">Zn(2)-C6 fungal-type domain-containing protein</fullName>
    </recommendedName>
</protein>
<evidence type="ECO:0008006" key="5">
    <source>
        <dbReference type="Google" id="ProtNLM"/>
    </source>
</evidence>
<evidence type="ECO:0000313" key="3">
    <source>
        <dbReference type="EMBL" id="KAF4455279.1"/>
    </source>
</evidence>
<dbReference type="OrthoDB" id="10054429at2759"/>
<dbReference type="Proteomes" id="UP000605986">
    <property type="component" value="Unassembled WGS sequence"/>
</dbReference>
<organism evidence="3 4">
    <name type="scientific">Fusarium austroafricanum</name>
    <dbReference type="NCBI Taxonomy" id="2364996"/>
    <lineage>
        <taxon>Eukaryota</taxon>
        <taxon>Fungi</taxon>
        <taxon>Dikarya</taxon>
        <taxon>Ascomycota</taxon>
        <taxon>Pezizomycotina</taxon>
        <taxon>Sordariomycetes</taxon>
        <taxon>Hypocreomycetidae</taxon>
        <taxon>Hypocreales</taxon>
        <taxon>Nectriaceae</taxon>
        <taxon>Fusarium</taxon>
        <taxon>Fusarium concolor species complex</taxon>
    </lineage>
</organism>
<dbReference type="PANTHER" id="PTHR37534:SF44">
    <property type="entry name" value="ZN(II)2CYS6 TRANSCRIPTION FACTOR (EUROFUNG)"/>
    <property type="match status" value="1"/>
</dbReference>